<keyword evidence="3" id="KW-1185">Reference proteome</keyword>
<evidence type="ECO:0000313" key="3">
    <source>
        <dbReference type="Proteomes" id="UP001142489"/>
    </source>
</evidence>
<evidence type="ECO:0000256" key="1">
    <source>
        <dbReference type="SAM" id="MobiDB-lite"/>
    </source>
</evidence>
<organism evidence="2 3">
    <name type="scientific">Phrynocephalus forsythii</name>
    <dbReference type="NCBI Taxonomy" id="171643"/>
    <lineage>
        <taxon>Eukaryota</taxon>
        <taxon>Metazoa</taxon>
        <taxon>Chordata</taxon>
        <taxon>Craniata</taxon>
        <taxon>Vertebrata</taxon>
        <taxon>Euteleostomi</taxon>
        <taxon>Lepidosauria</taxon>
        <taxon>Squamata</taxon>
        <taxon>Bifurcata</taxon>
        <taxon>Unidentata</taxon>
        <taxon>Episquamata</taxon>
        <taxon>Toxicofera</taxon>
        <taxon>Iguania</taxon>
        <taxon>Acrodonta</taxon>
        <taxon>Agamidae</taxon>
        <taxon>Agaminae</taxon>
        <taxon>Phrynocephalus</taxon>
    </lineage>
</organism>
<dbReference type="EMBL" id="JAPFRF010000022">
    <property type="protein sequence ID" value="KAJ7305032.1"/>
    <property type="molecule type" value="Genomic_DNA"/>
</dbReference>
<feature type="compositionally biased region" description="Polar residues" evidence="1">
    <location>
        <begin position="12"/>
        <end position="35"/>
    </location>
</feature>
<name>A0A9Q0X764_9SAUR</name>
<proteinExistence type="predicted"/>
<reference evidence="2" key="1">
    <citation type="journal article" date="2023" name="DNA Res.">
        <title>Chromosome-level genome assembly of Phrynocephalus forsythii using third-generation DNA sequencing and Hi-C analysis.</title>
        <authorList>
            <person name="Qi Y."/>
            <person name="Zhao W."/>
            <person name="Zhao Y."/>
            <person name="Niu C."/>
            <person name="Cao S."/>
            <person name="Zhang Y."/>
        </authorList>
    </citation>
    <scope>NUCLEOTIDE SEQUENCE</scope>
    <source>
        <tissue evidence="2">Muscle</tissue>
    </source>
</reference>
<accession>A0A9Q0X764</accession>
<dbReference type="Proteomes" id="UP001142489">
    <property type="component" value="Unassembled WGS sequence"/>
</dbReference>
<sequence length="99" mass="11259">MHPHKLLCTYPDGTSGSQSKSIAPQRKQFSANNRPSCQGKKLLNLPRLLTSCQQEVSSRFNVLWSRPVKFHVTSALQFVKYLCLKLEISLRRRPQSGGF</sequence>
<feature type="region of interest" description="Disordered" evidence="1">
    <location>
        <begin position="11"/>
        <end position="35"/>
    </location>
</feature>
<gene>
    <name evidence="2" type="ORF">JRQ81_010813</name>
</gene>
<protein>
    <submittedName>
        <fullName evidence="2">Uncharacterized protein</fullName>
    </submittedName>
</protein>
<evidence type="ECO:0000313" key="2">
    <source>
        <dbReference type="EMBL" id="KAJ7305032.1"/>
    </source>
</evidence>
<dbReference type="AlphaFoldDB" id="A0A9Q0X764"/>
<comment type="caution">
    <text evidence="2">The sequence shown here is derived from an EMBL/GenBank/DDBJ whole genome shotgun (WGS) entry which is preliminary data.</text>
</comment>